<dbReference type="PANTHER" id="PTHR11802:SF3">
    <property type="entry name" value="RETINOID-INDUCIBLE SERINE CARBOXYPEPTIDASE"/>
    <property type="match status" value="1"/>
</dbReference>
<organism evidence="8 9">
    <name type="scientific">Capsaspora owczarzaki (strain ATCC 30864)</name>
    <dbReference type="NCBI Taxonomy" id="595528"/>
    <lineage>
        <taxon>Eukaryota</taxon>
        <taxon>Filasterea</taxon>
        <taxon>Capsaspora</taxon>
    </lineage>
</organism>
<accession>A0A0D2WH60</accession>
<evidence type="ECO:0000313" key="8">
    <source>
        <dbReference type="EMBL" id="KJE88890.1"/>
    </source>
</evidence>
<dbReference type="Gene3D" id="3.40.50.1820">
    <property type="entry name" value="alpha/beta hydrolase"/>
    <property type="match status" value="1"/>
</dbReference>
<dbReference type="Proteomes" id="UP000008743">
    <property type="component" value="Unassembled WGS sequence"/>
</dbReference>
<feature type="chain" id="PRO_5005113519" description="Carboxypeptidase" evidence="7">
    <location>
        <begin position="23"/>
        <end position="438"/>
    </location>
</feature>
<dbReference type="Pfam" id="PF00450">
    <property type="entry name" value="Peptidase_S10"/>
    <property type="match status" value="1"/>
</dbReference>
<evidence type="ECO:0000256" key="5">
    <source>
        <dbReference type="ARBA" id="ARBA00022801"/>
    </source>
</evidence>
<dbReference type="RefSeq" id="XP_004365335.1">
    <property type="nucleotide sequence ID" value="XM_004365278.2"/>
</dbReference>
<keyword evidence="4 7" id="KW-0732">Signal</keyword>
<evidence type="ECO:0000256" key="6">
    <source>
        <dbReference type="ARBA" id="ARBA00023180"/>
    </source>
</evidence>
<dbReference type="PRINTS" id="PR00724">
    <property type="entry name" value="CRBOXYPTASEC"/>
</dbReference>
<dbReference type="EMBL" id="KE346360">
    <property type="protein sequence ID" value="KJE88890.1"/>
    <property type="molecule type" value="Genomic_DNA"/>
</dbReference>
<dbReference type="PROSITE" id="PS00131">
    <property type="entry name" value="CARBOXYPEPT_SER_SER"/>
    <property type="match status" value="1"/>
</dbReference>
<dbReference type="GO" id="GO:0004185">
    <property type="term" value="F:serine-type carboxypeptidase activity"/>
    <property type="evidence" value="ECO:0007669"/>
    <property type="project" value="UniProtKB-UniRule"/>
</dbReference>
<evidence type="ECO:0000256" key="2">
    <source>
        <dbReference type="ARBA" id="ARBA00022645"/>
    </source>
</evidence>
<dbReference type="PhylomeDB" id="A0A0D2WH60"/>
<sequence length="438" mass="48364">MQRTAFLAVVAAVACVAGLASSLAIPRPTADNREVRVDYLDGIGSLNSTNVYSGFANVSSVYDSSLYYLFFESRSATPATDPVVVWFQGGPGCSSLFGLFIENGPYMILENETFVFNPYSWNNNAHVLWIDQPVGTGYSYTNSPLGYDVNEAEIARQAYITLTTFFQRHPEYAKQKLFLFGESYGGHYVPHIANYILQQTNTLNLAGIGIGNGWLSPYYQTGQNAKFLYEHGRITALERDAYDDSYVLYKALLDAKLYVPATVVGNAMLEALTLEGGIGDVYDINEKSDPTTPLNKALTKYLDSESVKQKLQATQHKWVGCNNLPHLALIDDSERSSLKLLPGILAKIRVLLYNGGNDLICNYLGTAAYAAEINWPFQDQFNNAVNTTWYVDGVAAGWYKSASSLTKLVVNDASHMVPYSQPKNALAMLTSFINNTPY</sequence>
<dbReference type="SUPFAM" id="SSF53474">
    <property type="entry name" value="alpha/beta-Hydrolases"/>
    <property type="match status" value="1"/>
</dbReference>
<dbReference type="InterPro" id="IPR033124">
    <property type="entry name" value="Ser_caboxypep_his_AS"/>
</dbReference>
<keyword evidence="5 7" id="KW-0378">Hydrolase</keyword>
<dbReference type="InParanoid" id="A0A0D2WH60"/>
<comment type="similarity">
    <text evidence="1 7">Belongs to the peptidase S10 family.</text>
</comment>
<dbReference type="eggNOG" id="KOG1282">
    <property type="taxonomic scope" value="Eukaryota"/>
</dbReference>
<reference evidence="9" key="1">
    <citation type="submission" date="2011-02" db="EMBL/GenBank/DDBJ databases">
        <title>The Genome Sequence of Capsaspora owczarzaki ATCC 30864.</title>
        <authorList>
            <person name="Russ C."/>
            <person name="Cuomo C."/>
            <person name="Burger G."/>
            <person name="Gray M.W."/>
            <person name="Holland P.W.H."/>
            <person name="King N."/>
            <person name="Lang F.B.F."/>
            <person name="Roger A.J."/>
            <person name="Ruiz-Trillo I."/>
            <person name="Young S.K."/>
            <person name="Zeng Q."/>
            <person name="Gargeya S."/>
            <person name="Alvarado L."/>
            <person name="Berlin A."/>
            <person name="Chapman S.B."/>
            <person name="Chen Z."/>
            <person name="Freedman E."/>
            <person name="Gellesch M."/>
            <person name="Goldberg J."/>
            <person name="Griggs A."/>
            <person name="Gujja S."/>
            <person name="Heilman E."/>
            <person name="Heiman D."/>
            <person name="Howarth C."/>
            <person name="Mehta T."/>
            <person name="Neiman D."/>
            <person name="Pearson M."/>
            <person name="Roberts A."/>
            <person name="Saif S."/>
            <person name="Shea T."/>
            <person name="Shenoy N."/>
            <person name="Sisk P."/>
            <person name="Stolte C."/>
            <person name="Sykes S."/>
            <person name="White J."/>
            <person name="Yandava C."/>
            <person name="Haas B."/>
            <person name="Nusbaum C."/>
            <person name="Birren B."/>
        </authorList>
    </citation>
    <scope>NUCLEOTIDE SEQUENCE</scope>
    <source>
        <strain evidence="9">ATCC 30864</strain>
    </source>
</reference>
<gene>
    <name evidence="8" type="ORF">CAOG_000464</name>
</gene>
<dbReference type="AlphaFoldDB" id="A0A0D2WH60"/>
<dbReference type="STRING" id="595528.A0A0D2WH60"/>
<dbReference type="EC" id="3.4.16.-" evidence="7"/>
<keyword evidence="9" id="KW-1185">Reference proteome</keyword>
<dbReference type="InterPro" id="IPR018202">
    <property type="entry name" value="Ser_caboxypep_ser_AS"/>
</dbReference>
<evidence type="ECO:0000256" key="4">
    <source>
        <dbReference type="ARBA" id="ARBA00022729"/>
    </source>
</evidence>
<dbReference type="InterPro" id="IPR001563">
    <property type="entry name" value="Peptidase_S10"/>
</dbReference>
<dbReference type="GO" id="GO:0006508">
    <property type="term" value="P:proteolysis"/>
    <property type="evidence" value="ECO:0007669"/>
    <property type="project" value="UniProtKB-KW"/>
</dbReference>
<dbReference type="InterPro" id="IPR029058">
    <property type="entry name" value="AB_hydrolase_fold"/>
</dbReference>
<dbReference type="OrthoDB" id="443318at2759"/>
<keyword evidence="6" id="KW-0325">Glycoprotein</keyword>
<evidence type="ECO:0000256" key="3">
    <source>
        <dbReference type="ARBA" id="ARBA00022670"/>
    </source>
</evidence>
<dbReference type="PANTHER" id="PTHR11802">
    <property type="entry name" value="SERINE PROTEASE FAMILY S10 SERINE CARBOXYPEPTIDASE"/>
    <property type="match status" value="1"/>
</dbReference>
<protein>
    <recommendedName>
        <fullName evidence="7">Carboxypeptidase</fullName>
        <ecNumber evidence="7">3.4.16.-</ecNumber>
    </recommendedName>
</protein>
<evidence type="ECO:0000313" key="9">
    <source>
        <dbReference type="Proteomes" id="UP000008743"/>
    </source>
</evidence>
<dbReference type="PROSITE" id="PS51257">
    <property type="entry name" value="PROKAR_LIPOPROTEIN"/>
    <property type="match status" value="1"/>
</dbReference>
<evidence type="ECO:0000256" key="1">
    <source>
        <dbReference type="ARBA" id="ARBA00009431"/>
    </source>
</evidence>
<dbReference type="OMA" id="WTFMQIF"/>
<keyword evidence="3 7" id="KW-0645">Protease</keyword>
<dbReference type="FunCoup" id="A0A0D2WH60">
    <property type="interactions" value="204"/>
</dbReference>
<evidence type="ECO:0000256" key="7">
    <source>
        <dbReference type="RuleBase" id="RU361156"/>
    </source>
</evidence>
<feature type="signal peptide" evidence="7">
    <location>
        <begin position="1"/>
        <end position="22"/>
    </location>
</feature>
<name>A0A0D2WH60_CAPO3</name>
<proteinExistence type="inferred from homology"/>
<dbReference type="MEROPS" id="S10.003"/>
<dbReference type="PROSITE" id="PS00560">
    <property type="entry name" value="CARBOXYPEPT_SER_HIS"/>
    <property type="match status" value="1"/>
</dbReference>
<keyword evidence="2 7" id="KW-0121">Carboxypeptidase</keyword>